<name>A0A4C1UL13_EUMVA</name>
<reference evidence="1 2" key="1">
    <citation type="journal article" date="2019" name="Commun. Biol.">
        <title>The bagworm genome reveals a unique fibroin gene that provides high tensile strength.</title>
        <authorList>
            <person name="Kono N."/>
            <person name="Nakamura H."/>
            <person name="Ohtoshi R."/>
            <person name="Tomita M."/>
            <person name="Numata K."/>
            <person name="Arakawa K."/>
        </authorList>
    </citation>
    <scope>NUCLEOTIDE SEQUENCE [LARGE SCALE GENOMIC DNA]</scope>
</reference>
<proteinExistence type="predicted"/>
<sequence>MAAVVEEIYKYIEENKDCPFARVQMFNDNLPCTGQMKIQITHFKLVLHVCMGMYGAPAKMTDLKSFRFNFFIKATAKDTSVLLSTSPRISDIAFEHLKRVYLQIQIWLGNDLIIEKCGWIYSINMYHTINMNQLPAPEKLLKILLCFPKRDVELHAGKVNCSLARLQCKDNSCLNTAPVIQIDEIEDDI</sequence>
<evidence type="ECO:0000313" key="2">
    <source>
        <dbReference type="Proteomes" id="UP000299102"/>
    </source>
</evidence>
<dbReference type="AlphaFoldDB" id="A0A4C1UL13"/>
<gene>
    <name evidence="1" type="ORF">EVAR_15921_1</name>
</gene>
<keyword evidence="2" id="KW-1185">Reference proteome</keyword>
<dbReference type="Proteomes" id="UP000299102">
    <property type="component" value="Unassembled WGS sequence"/>
</dbReference>
<organism evidence="1 2">
    <name type="scientific">Eumeta variegata</name>
    <name type="common">Bagworm moth</name>
    <name type="synonym">Eumeta japonica</name>
    <dbReference type="NCBI Taxonomy" id="151549"/>
    <lineage>
        <taxon>Eukaryota</taxon>
        <taxon>Metazoa</taxon>
        <taxon>Ecdysozoa</taxon>
        <taxon>Arthropoda</taxon>
        <taxon>Hexapoda</taxon>
        <taxon>Insecta</taxon>
        <taxon>Pterygota</taxon>
        <taxon>Neoptera</taxon>
        <taxon>Endopterygota</taxon>
        <taxon>Lepidoptera</taxon>
        <taxon>Glossata</taxon>
        <taxon>Ditrysia</taxon>
        <taxon>Tineoidea</taxon>
        <taxon>Psychidae</taxon>
        <taxon>Oiketicinae</taxon>
        <taxon>Eumeta</taxon>
    </lineage>
</organism>
<comment type="caution">
    <text evidence="1">The sequence shown here is derived from an EMBL/GenBank/DDBJ whole genome shotgun (WGS) entry which is preliminary data.</text>
</comment>
<accession>A0A4C1UL13</accession>
<evidence type="ECO:0000313" key="1">
    <source>
        <dbReference type="EMBL" id="GBP27148.1"/>
    </source>
</evidence>
<dbReference type="EMBL" id="BGZK01000190">
    <property type="protein sequence ID" value="GBP27148.1"/>
    <property type="molecule type" value="Genomic_DNA"/>
</dbReference>
<protein>
    <submittedName>
        <fullName evidence="1">Uncharacterized protein</fullName>
    </submittedName>
</protein>
<dbReference type="OrthoDB" id="6932286at2759"/>